<name>A0ACC3SWP2_LIPKO</name>
<comment type="caution">
    <text evidence="1">The sequence shown here is derived from an EMBL/GenBank/DDBJ whole genome shotgun (WGS) entry which is preliminary data.</text>
</comment>
<dbReference type="Proteomes" id="UP001433508">
    <property type="component" value="Unassembled WGS sequence"/>
</dbReference>
<protein>
    <submittedName>
        <fullName evidence="1">Uncharacterized protein</fullName>
    </submittedName>
</protein>
<accession>A0ACC3SWP2</accession>
<proteinExistence type="predicted"/>
<organism evidence="1 2">
    <name type="scientific">Lipomyces kononenkoae</name>
    <name type="common">Yeast</name>
    <dbReference type="NCBI Taxonomy" id="34357"/>
    <lineage>
        <taxon>Eukaryota</taxon>
        <taxon>Fungi</taxon>
        <taxon>Dikarya</taxon>
        <taxon>Ascomycota</taxon>
        <taxon>Saccharomycotina</taxon>
        <taxon>Lipomycetes</taxon>
        <taxon>Lipomycetales</taxon>
        <taxon>Lipomycetaceae</taxon>
        <taxon>Lipomyces</taxon>
    </lineage>
</organism>
<sequence length="90" mass="10191">MIVLCCLAMGYFLLTIMNAAQRLATAYLDVKNAASRTMGMWARVFSLARGNCGATGLRDLGDLEDIIKLGVHRQRDTIERIWRVYGRFFC</sequence>
<reference evidence="2" key="1">
    <citation type="journal article" date="2024" name="Front. Bioeng. Biotechnol.">
        <title>Genome-scale model development and genomic sequencing of the oleaginous clade Lipomyces.</title>
        <authorList>
            <person name="Czajka J.J."/>
            <person name="Han Y."/>
            <person name="Kim J."/>
            <person name="Mondo S.J."/>
            <person name="Hofstad B.A."/>
            <person name="Robles A."/>
            <person name="Haridas S."/>
            <person name="Riley R."/>
            <person name="LaButti K."/>
            <person name="Pangilinan J."/>
            <person name="Andreopoulos W."/>
            <person name="Lipzen A."/>
            <person name="Yan J."/>
            <person name="Wang M."/>
            <person name="Ng V."/>
            <person name="Grigoriev I.V."/>
            <person name="Spatafora J.W."/>
            <person name="Magnuson J.K."/>
            <person name="Baker S.E."/>
            <person name="Pomraning K.R."/>
        </authorList>
    </citation>
    <scope>NUCLEOTIDE SEQUENCE [LARGE SCALE GENOMIC DNA]</scope>
    <source>
        <strain evidence="2">CBS 7786</strain>
    </source>
</reference>
<keyword evidence="2" id="KW-1185">Reference proteome</keyword>
<evidence type="ECO:0000313" key="2">
    <source>
        <dbReference type="Proteomes" id="UP001433508"/>
    </source>
</evidence>
<gene>
    <name evidence="1" type="ORF">V1525DRAFT_410669</name>
</gene>
<evidence type="ECO:0000313" key="1">
    <source>
        <dbReference type="EMBL" id="KAK9235192.1"/>
    </source>
</evidence>
<dbReference type="EMBL" id="MU971426">
    <property type="protein sequence ID" value="KAK9235192.1"/>
    <property type="molecule type" value="Genomic_DNA"/>
</dbReference>